<dbReference type="GO" id="GO:0008270">
    <property type="term" value="F:zinc ion binding"/>
    <property type="evidence" value="ECO:0007669"/>
    <property type="project" value="InterPro"/>
</dbReference>
<accession>A0A9P4N875</accession>
<feature type="domain" description="Zn(2)-C6 fungal-type" evidence="3">
    <location>
        <begin position="75"/>
        <end position="111"/>
    </location>
</feature>
<feature type="compositionally biased region" description="Polar residues" evidence="2">
    <location>
        <begin position="460"/>
        <end position="473"/>
    </location>
</feature>
<evidence type="ECO:0000256" key="1">
    <source>
        <dbReference type="ARBA" id="ARBA00023242"/>
    </source>
</evidence>
<dbReference type="InterPro" id="IPR036864">
    <property type="entry name" value="Zn2-C6_fun-type_DNA-bd_sf"/>
</dbReference>
<keyword evidence="1" id="KW-0539">Nucleus</keyword>
<feature type="region of interest" description="Disordered" evidence="2">
    <location>
        <begin position="454"/>
        <end position="473"/>
    </location>
</feature>
<dbReference type="Proteomes" id="UP000800093">
    <property type="component" value="Unassembled WGS sequence"/>
</dbReference>
<gene>
    <name evidence="4" type="ORF">CC78DRAFT_21609</name>
</gene>
<dbReference type="EMBL" id="ML986587">
    <property type="protein sequence ID" value="KAF2268349.1"/>
    <property type="molecule type" value="Genomic_DNA"/>
</dbReference>
<evidence type="ECO:0000259" key="3">
    <source>
        <dbReference type="PROSITE" id="PS50048"/>
    </source>
</evidence>
<dbReference type="OrthoDB" id="5394557at2759"/>
<evidence type="ECO:0000256" key="2">
    <source>
        <dbReference type="SAM" id="MobiDB-lite"/>
    </source>
</evidence>
<protein>
    <recommendedName>
        <fullName evidence="3">Zn(2)-C6 fungal-type domain-containing protein</fullName>
    </recommendedName>
</protein>
<proteinExistence type="predicted"/>
<dbReference type="CDD" id="cd00067">
    <property type="entry name" value="GAL4"/>
    <property type="match status" value="1"/>
</dbReference>
<dbReference type="SUPFAM" id="SSF57701">
    <property type="entry name" value="Zn2/Cys6 DNA-binding domain"/>
    <property type="match status" value="1"/>
</dbReference>
<dbReference type="SMART" id="SM00066">
    <property type="entry name" value="GAL4"/>
    <property type="match status" value="1"/>
</dbReference>
<comment type="caution">
    <text evidence="4">The sequence shown here is derived from an EMBL/GenBank/DDBJ whole genome shotgun (WGS) entry which is preliminary data.</text>
</comment>
<evidence type="ECO:0000313" key="5">
    <source>
        <dbReference type="Proteomes" id="UP000800093"/>
    </source>
</evidence>
<name>A0A9P4N875_9PLEO</name>
<organism evidence="4 5">
    <name type="scientific">Lojkania enalia</name>
    <dbReference type="NCBI Taxonomy" id="147567"/>
    <lineage>
        <taxon>Eukaryota</taxon>
        <taxon>Fungi</taxon>
        <taxon>Dikarya</taxon>
        <taxon>Ascomycota</taxon>
        <taxon>Pezizomycotina</taxon>
        <taxon>Dothideomycetes</taxon>
        <taxon>Pleosporomycetidae</taxon>
        <taxon>Pleosporales</taxon>
        <taxon>Pleosporales incertae sedis</taxon>
        <taxon>Lojkania</taxon>
    </lineage>
</organism>
<sequence length="529" mass="57137">MDYESHRHYPSSSLAYSPYFFSERNIPLAIPHVSRADPRGYPVGSPVGGLRARAGAGSEHTTTENGQIRRRVALACARCRKRKIRCSGDPGNGTGCQNCKQAGVDLNQCQFQRVGSQDPNTILALSGITQLVNAPSNLPNSNPILPIYNVAGSAIYSRPMSATQYSHLDTKSAFQQQTWAIPYAEDTSPVEAYSLNHPGTYLPNQNTLANLYGDSYRWNQAQQRALQVGSGAYLQSDTSASYPNHSLPFITTANMRGAVSNDTFSPLNMTSLQSTLPVSLPERSQPRQNQVAKSPTPKRQLPIPQPSPAQASRNVVDQMQDQRLRSTQSVTSTPQIVNGTFTKPAMAWNGEGAGSDISSNVSVETSSTEAGAQSSQAIAITDIPSNSVAFMPATTPINEETADTTVQPQLNFSSTPLLEVIPASAMNTTYSNFRNYNLPMPSSTETLPLLARQNPEGNHYSYSSDHGTKRNSLCSTSSEATLVSGQRYAPLGQAPPQRTDNAGALQKDSFEARNSALQQSPISSLNHSY</sequence>
<keyword evidence="5" id="KW-1185">Reference proteome</keyword>
<feature type="region of interest" description="Disordered" evidence="2">
    <location>
        <begin position="275"/>
        <end position="316"/>
    </location>
</feature>
<dbReference type="InterPro" id="IPR001138">
    <property type="entry name" value="Zn2Cys6_DnaBD"/>
</dbReference>
<dbReference type="AlphaFoldDB" id="A0A9P4N875"/>
<dbReference type="GO" id="GO:0000981">
    <property type="term" value="F:DNA-binding transcription factor activity, RNA polymerase II-specific"/>
    <property type="evidence" value="ECO:0007669"/>
    <property type="project" value="InterPro"/>
</dbReference>
<dbReference type="PROSITE" id="PS50048">
    <property type="entry name" value="ZN2_CY6_FUNGAL_2"/>
    <property type="match status" value="1"/>
</dbReference>
<dbReference type="Gene3D" id="4.10.240.10">
    <property type="entry name" value="Zn(2)-C6 fungal-type DNA-binding domain"/>
    <property type="match status" value="1"/>
</dbReference>
<dbReference type="Pfam" id="PF00172">
    <property type="entry name" value="Zn_clus"/>
    <property type="match status" value="1"/>
</dbReference>
<evidence type="ECO:0000313" key="4">
    <source>
        <dbReference type="EMBL" id="KAF2268349.1"/>
    </source>
</evidence>
<reference evidence="5" key="1">
    <citation type="journal article" date="2020" name="Stud. Mycol.">
        <title>101 Dothideomycetes genomes: A test case for predicting lifestyles and emergence of pathogens.</title>
        <authorList>
            <person name="Haridas S."/>
            <person name="Albert R."/>
            <person name="Binder M."/>
            <person name="Bloem J."/>
            <person name="LaButti K."/>
            <person name="Salamov A."/>
            <person name="Andreopoulos B."/>
            <person name="Baker S."/>
            <person name="Barry K."/>
            <person name="Bills G."/>
            <person name="Bluhm B."/>
            <person name="Cannon C."/>
            <person name="Castanera R."/>
            <person name="Culley D."/>
            <person name="Daum C."/>
            <person name="Ezra D."/>
            <person name="Gonzalez J."/>
            <person name="Henrissat B."/>
            <person name="Kuo A."/>
            <person name="Liang C."/>
            <person name="Lipzen A."/>
            <person name="Lutzoni F."/>
            <person name="Magnuson J."/>
            <person name="Mondo S."/>
            <person name="Nolan M."/>
            <person name="Ohm R."/>
            <person name="Pangilinan J."/>
            <person name="Park H.-J."/>
            <person name="Ramirez L."/>
            <person name="Alfaro M."/>
            <person name="Sun H."/>
            <person name="Tritt A."/>
            <person name="Yoshinaga Y."/>
            <person name="Zwiers L.-H."/>
            <person name="Turgeon B."/>
            <person name="Goodwin S."/>
            <person name="Spatafora J."/>
            <person name="Crous P."/>
            <person name="Grigoriev I."/>
        </authorList>
    </citation>
    <scope>NUCLEOTIDE SEQUENCE [LARGE SCALE GENOMIC DNA]</scope>
    <source>
        <strain evidence="5">CBS 304.66</strain>
    </source>
</reference>